<comment type="similarity">
    <text evidence="3 10">Belongs to the cysteine synthase/cystathionine beta-synthase family.</text>
</comment>
<dbReference type="Proteomes" id="UP001299220">
    <property type="component" value="Unassembled WGS sequence"/>
</dbReference>
<dbReference type="Pfam" id="PF00291">
    <property type="entry name" value="PALP"/>
    <property type="match status" value="1"/>
</dbReference>
<organism evidence="12 13">
    <name type="scientific">Anaeromassilibacillus senegalensis</name>
    <dbReference type="NCBI Taxonomy" id="1673717"/>
    <lineage>
        <taxon>Bacteria</taxon>
        <taxon>Bacillati</taxon>
        <taxon>Bacillota</taxon>
        <taxon>Clostridia</taxon>
        <taxon>Eubacteriales</taxon>
        <taxon>Acutalibacteraceae</taxon>
        <taxon>Anaeromassilibacillus</taxon>
    </lineage>
</organism>
<dbReference type="InterPro" id="IPR001926">
    <property type="entry name" value="TrpB-like_PALP"/>
</dbReference>
<evidence type="ECO:0000313" key="13">
    <source>
        <dbReference type="Proteomes" id="UP001299220"/>
    </source>
</evidence>
<gene>
    <name evidence="12" type="primary">cysK</name>
    <name evidence="12" type="ORF">JQM67_00035</name>
</gene>
<evidence type="ECO:0000256" key="8">
    <source>
        <dbReference type="ARBA" id="ARBA00023192"/>
    </source>
</evidence>
<keyword evidence="8 10" id="KW-0198">Cysteine biosynthesis</keyword>
<comment type="caution">
    <text evidence="12">The sequence shown here is derived from an EMBL/GenBank/DDBJ whole genome shotgun (WGS) entry which is preliminary data.</text>
</comment>
<keyword evidence="13" id="KW-1185">Reference proteome</keyword>
<comment type="cofactor">
    <cofactor evidence="1 10">
        <name>pyridoxal 5'-phosphate</name>
        <dbReference type="ChEBI" id="CHEBI:597326"/>
    </cofactor>
</comment>
<dbReference type="SUPFAM" id="SSF53686">
    <property type="entry name" value="Tryptophan synthase beta subunit-like PLP-dependent enzymes"/>
    <property type="match status" value="1"/>
</dbReference>
<dbReference type="NCBIfam" id="TIGR01136">
    <property type="entry name" value="cysKM"/>
    <property type="match status" value="1"/>
</dbReference>
<evidence type="ECO:0000256" key="4">
    <source>
        <dbReference type="ARBA" id="ARBA00012681"/>
    </source>
</evidence>
<sequence>MSKIYTSADQLIGKTPLLELAHLEKEENLEARILGKLEYFNPAGSVKDRIAKAMIDDAEEKGLLKPGSVIIEPTSGNTGIGLASVAAARGYRIIIVMPETMSVERRQLMKAYGAELVLTEGAKGMKGAIAKADELAREIPGGFIPGQFVNPANPAMHKATTGPEIWADTDGKVDIFVAGVGTGGTITGVGEYLKSQNPDVKIVAVEPATSPVLSKGTPGAHKIQGIGAGFVPEVLDTGIYDEVIVVENEDAFDTGKRIGKSEGVLVGISSGAAVWAALQLAKRPENKGKTIVALLPDTGDRYLSTPLFAD</sequence>
<dbReference type="RefSeq" id="WP_235321947.1">
    <property type="nucleotide sequence ID" value="NZ_JAFBIT010000001.1"/>
</dbReference>
<comment type="pathway">
    <text evidence="2">Amino-acid biosynthesis; L-cysteine biosynthesis; L-cysteine from L-serine: step 2/2.</text>
</comment>
<evidence type="ECO:0000256" key="6">
    <source>
        <dbReference type="ARBA" id="ARBA00022679"/>
    </source>
</evidence>
<name>A0ABS9CIL9_9FIRM</name>
<feature type="domain" description="Tryptophan synthase beta chain-like PALP" evidence="11">
    <location>
        <begin position="10"/>
        <end position="297"/>
    </location>
</feature>
<evidence type="ECO:0000256" key="1">
    <source>
        <dbReference type="ARBA" id="ARBA00001933"/>
    </source>
</evidence>
<comment type="catalytic activity">
    <reaction evidence="9 10">
        <text>O-acetyl-L-serine + hydrogen sulfide = L-cysteine + acetate</text>
        <dbReference type="Rhea" id="RHEA:14829"/>
        <dbReference type="ChEBI" id="CHEBI:29919"/>
        <dbReference type="ChEBI" id="CHEBI:30089"/>
        <dbReference type="ChEBI" id="CHEBI:35235"/>
        <dbReference type="ChEBI" id="CHEBI:58340"/>
        <dbReference type="EC" id="2.5.1.47"/>
    </reaction>
</comment>
<evidence type="ECO:0000313" key="12">
    <source>
        <dbReference type="EMBL" id="MCF2650998.1"/>
    </source>
</evidence>
<dbReference type="PANTHER" id="PTHR10314">
    <property type="entry name" value="CYSTATHIONINE BETA-SYNTHASE"/>
    <property type="match status" value="1"/>
</dbReference>
<keyword evidence="6 10" id="KW-0808">Transferase</keyword>
<dbReference type="Gene3D" id="3.40.50.1100">
    <property type="match status" value="2"/>
</dbReference>
<dbReference type="EC" id="2.5.1.47" evidence="4 10"/>
<evidence type="ECO:0000256" key="5">
    <source>
        <dbReference type="ARBA" id="ARBA00022605"/>
    </source>
</evidence>
<reference evidence="12 13" key="1">
    <citation type="submission" date="2020-12" db="EMBL/GenBank/DDBJ databases">
        <title>Whole genome sequences of gut porcine anaerobes.</title>
        <authorList>
            <person name="Kubasova T."/>
            <person name="Jahodarova E."/>
            <person name="Rychlik I."/>
        </authorList>
    </citation>
    <scope>NUCLEOTIDE SEQUENCE [LARGE SCALE GENOMIC DNA]</scope>
    <source>
        <strain evidence="12 13">An867</strain>
    </source>
</reference>
<evidence type="ECO:0000256" key="9">
    <source>
        <dbReference type="ARBA" id="ARBA00047931"/>
    </source>
</evidence>
<evidence type="ECO:0000256" key="2">
    <source>
        <dbReference type="ARBA" id="ARBA00004962"/>
    </source>
</evidence>
<keyword evidence="5 10" id="KW-0028">Amino-acid biosynthesis</keyword>
<evidence type="ECO:0000256" key="10">
    <source>
        <dbReference type="RuleBase" id="RU003985"/>
    </source>
</evidence>
<dbReference type="InterPro" id="IPR050214">
    <property type="entry name" value="Cys_Synth/Cystath_Beta-Synth"/>
</dbReference>
<dbReference type="NCBIfam" id="TIGR01139">
    <property type="entry name" value="cysK"/>
    <property type="match status" value="1"/>
</dbReference>
<dbReference type="GO" id="GO:0004124">
    <property type="term" value="F:cysteine synthase activity"/>
    <property type="evidence" value="ECO:0007669"/>
    <property type="project" value="UniProtKB-EC"/>
</dbReference>
<evidence type="ECO:0000256" key="7">
    <source>
        <dbReference type="ARBA" id="ARBA00022898"/>
    </source>
</evidence>
<dbReference type="InterPro" id="IPR005859">
    <property type="entry name" value="CysK"/>
</dbReference>
<dbReference type="InterPro" id="IPR036052">
    <property type="entry name" value="TrpB-like_PALP_sf"/>
</dbReference>
<keyword evidence="7 10" id="KW-0663">Pyridoxal phosphate</keyword>
<dbReference type="InterPro" id="IPR005856">
    <property type="entry name" value="Cys_synth"/>
</dbReference>
<proteinExistence type="inferred from homology"/>
<protein>
    <recommendedName>
        <fullName evidence="4 10">Cysteine synthase</fullName>
        <ecNumber evidence="4 10">2.5.1.47</ecNumber>
    </recommendedName>
</protein>
<dbReference type="EMBL" id="JAFBIT010000001">
    <property type="protein sequence ID" value="MCF2650998.1"/>
    <property type="molecule type" value="Genomic_DNA"/>
</dbReference>
<dbReference type="PROSITE" id="PS00901">
    <property type="entry name" value="CYS_SYNTHASE"/>
    <property type="match status" value="1"/>
</dbReference>
<dbReference type="InterPro" id="IPR001216">
    <property type="entry name" value="P-phosphate_BS"/>
</dbReference>
<accession>A0ABS9CIL9</accession>
<dbReference type="CDD" id="cd01561">
    <property type="entry name" value="CBS_like"/>
    <property type="match status" value="1"/>
</dbReference>
<evidence type="ECO:0000256" key="3">
    <source>
        <dbReference type="ARBA" id="ARBA00007103"/>
    </source>
</evidence>
<evidence type="ECO:0000259" key="11">
    <source>
        <dbReference type="Pfam" id="PF00291"/>
    </source>
</evidence>